<dbReference type="PANTHER" id="PTHR39963">
    <property type="entry name" value="SLL0983 PROTEIN"/>
    <property type="match status" value="1"/>
</dbReference>
<comment type="caution">
    <text evidence="2">The sequence shown here is derived from an EMBL/GenBank/DDBJ whole genome shotgun (WGS) entry which is preliminary data.</text>
</comment>
<dbReference type="Proteomes" id="UP000245680">
    <property type="component" value="Unassembled WGS sequence"/>
</dbReference>
<evidence type="ECO:0000259" key="1">
    <source>
        <dbReference type="Pfam" id="PF05430"/>
    </source>
</evidence>
<dbReference type="GO" id="GO:0004808">
    <property type="term" value="F:tRNA (5-methylaminomethyl-2-thiouridylate)(34)-methyltransferase activity"/>
    <property type="evidence" value="ECO:0007669"/>
    <property type="project" value="InterPro"/>
</dbReference>
<protein>
    <submittedName>
        <fullName evidence="2">FAD-dependent oxidoreductase</fullName>
    </submittedName>
</protein>
<organism evidence="2 3">
    <name type="scientific">Meridianimarinicoccus roseus</name>
    <dbReference type="NCBI Taxonomy" id="2072018"/>
    <lineage>
        <taxon>Bacteria</taxon>
        <taxon>Pseudomonadati</taxon>
        <taxon>Pseudomonadota</taxon>
        <taxon>Alphaproteobacteria</taxon>
        <taxon>Rhodobacterales</taxon>
        <taxon>Paracoccaceae</taxon>
        <taxon>Meridianimarinicoccus</taxon>
    </lineage>
</organism>
<dbReference type="OrthoDB" id="9786494at2"/>
<reference evidence="2 3" key="1">
    <citation type="submission" date="2018-05" db="EMBL/GenBank/DDBJ databases">
        <title>Rhodobacteraceae gen. nov., sp. nov. isolated from sea water.</title>
        <authorList>
            <person name="Ren Y."/>
        </authorList>
    </citation>
    <scope>NUCLEOTIDE SEQUENCE [LARGE SCALE GENOMIC DNA]</scope>
    <source>
        <strain evidence="2 3">TG-679</strain>
    </source>
</reference>
<dbReference type="PANTHER" id="PTHR39963:SF1">
    <property type="entry name" value="MNMC-LIKE METHYLTRANSFERASE DOMAIN-CONTAINING PROTEIN"/>
    <property type="match status" value="1"/>
</dbReference>
<evidence type="ECO:0000313" key="2">
    <source>
        <dbReference type="EMBL" id="PWR02758.1"/>
    </source>
</evidence>
<dbReference type="InterPro" id="IPR008471">
    <property type="entry name" value="MnmC-like_methylTransf"/>
</dbReference>
<dbReference type="InterPro" id="IPR047785">
    <property type="entry name" value="tRNA_MNMC2"/>
</dbReference>
<keyword evidence="3" id="KW-1185">Reference proteome</keyword>
<evidence type="ECO:0000313" key="3">
    <source>
        <dbReference type="Proteomes" id="UP000245680"/>
    </source>
</evidence>
<dbReference type="AlphaFoldDB" id="A0A2V2LBI0"/>
<dbReference type="InterPro" id="IPR029063">
    <property type="entry name" value="SAM-dependent_MTases_sf"/>
</dbReference>
<name>A0A2V2LBI0_9RHOB</name>
<gene>
    <name evidence="2" type="ORF">DKT77_09245</name>
</gene>
<dbReference type="Pfam" id="PF05430">
    <property type="entry name" value="Methyltransf_30"/>
    <property type="match status" value="1"/>
</dbReference>
<proteinExistence type="predicted"/>
<dbReference type="NCBIfam" id="NF033855">
    <property type="entry name" value="tRNA_MNMC2"/>
    <property type="match status" value="1"/>
</dbReference>
<sequence>MTADPVDIQWHEEGVPVSGQFDDPYYSLEDGLAETRHVFLAGNGLPERFRPGFHIAELGFGTGLNLFAALKAWRDMGVGGQLHYTGFEAYPLLAEEMALALTAFPEILETARPFLAAWEDGATRFSAPDLEAQVIIGDARETLSRWDGIADAWFLDGFAPARNPELWEAPLLTDVALHTAPGGTLATYTAAGVVRRGLEAAGFAVAKVPGFGRKRHMTLGRLE</sequence>
<feature type="domain" description="MnmC-like methyltransferase" evidence="1">
    <location>
        <begin position="124"/>
        <end position="221"/>
    </location>
</feature>
<dbReference type="EMBL" id="QGKU01000032">
    <property type="protein sequence ID" value="PWR02758.1"/>
    <property type="molecule type" value="Genomic_DNA"/>
</dbReference>
<dbReference type="GO" id="GO:0016645">
    <property type="term" value="F:oxidoreductase activity, acting on the CH-NH group of donors"/>
    <property type="evidence" value="ECO:0007669"/>
    <property type="project" value="InterPro"/>
</dbReference>
<dbReference type="Gene3D" id="3.40.50.150">
    <property type="entry name" value="Vaccinia Virus protein VP39"/>
    <property type="match status" value="1"/>
</dbReference>
<dbReference type="RefSeq" id="WP_109811419.1">
    <property type="nucleotide sequence ID" value="NZ_QGKU01000032.1"/>
</dbReference>
<dbReference type="SUPFAM" id="SSF53335">
    <property type="entry name" value="S-adenosyl-L-methionine-dependent methyltransferases"/>
    <property type="match status" value="1"/>
</dbReference>
<accession>A0A2V2LBI0</accession>